<dbReference type="EMBL" id="ML996711">
    <property type="protein sequence ID" value="KAF2395758.1"/>
    <property type="molecule type" value="Genomic_DNA"/>
</dbReference>
<accession>A0A6G1HI73</accession>
<name>A0A6G1HI73_9PEZI</name>
<dbReference type="Proteomes" id="UP000799640">
    <property type="component" value="Unassembled WGS sequence"/>
</dbReference>
<protein>
    <submittedName>
        <fullName evidence="1">Uncharacterized protein</fullName>
    </submittedName>
</protein>
<keyword evidence="2" id="KW-1185">Reference proteome</keyword>
<reference evidence="1" key="1">
    <citation type="journal article" date="2020" name="Stud. Mycol.">
        <title>101 Dothideomycetes genomes: a test case for predicting lifestyles and emergence of pathogens.</title>
        <authorList>
            <person name="Haridas S."/>
            <person name="Albert R."/>
            <person name="Binder M."/>
            <person name="Bloem J."/>
            <person name="Labutti K."/>
            <person name="Salamov A."/>
            <person name="Andreopoulos B."/>
            <person name="Baker S."/>
            <person name="Barry K."/>
            <person name="Bills G."/>
            <person name="Bluhm B."/>
            <person name="Cannon C."/>
            <person name="Castanera R."/>
            <person name="Culley D."/>
            <person name="Daum C."/>
            <person name="Ezra D."/>
            <person name="Gonzalez J."/>
            <person name="Henrissat B."/>
            <person name="Kuo A."/>
            <person name="Liang C."/>
            <person name="Lipzen A."/>
            <person name="Lutzoni F."/>
            <person name="Magnuson J."/>
            <person name="Mondo S."/>
            <person name="Nolan M."/>
            <person name="Ohm R."/>
            <person name="Pangilinan J."/>
            <person name="Park H.-J."/>
            <person name="Ramirez L."/>
            <person name="Alfaro M."/>
            <person name="Sun H."/>
            <person name="Tritt A."/>
            <person name="Yoshinaga Y."/>
            <person name="Zwiers L.-H."/>
            <person name="Turgeon B."/>
            <person name="Goodwin S."/>
            <person name="Spatafora J."/>
            <person name="Crous P."/>
            <person name="Grigoriev I."/>
        </authorList>
    </citation>
    <scope>NUCLEOTIDE SEQUENCE</scope>
    <source>
        <strain evidence="1">CBS 262.69</strain>
    </source>
</reference>
<dbReference type="AlphaFoldDB" id="A0A6G1HI73"/>
<gene>
    <name evidence="1" type="ORF">EJ06DRAFT_262579</name>
</gene>
<evidence type="ECO:0000313" key="1">
    <source>
        <dbReference type="EMBL" id="KAF2395758.1"/>
    </source>
</evidence>
<evidence type="ECO:0000313" key="2">
    <source>
        <dbReference type="Proteomes" id="UP000799640"/>
    </source>
</evidence>
<organism evidence="1 2">
    <name type="scientific">Trichodelitschia bisporula</name>
    <dbReference type="NCBI Taxonomy" id="703511"/>
    <lineage>
        <taxon>Eukaryota</taxon>
        <taxon>Fungi</taxon>
        <taxon>Dikarya</taxon>
        <taxon>Ascomycota</taxon>
        <taxon>Pezizomycotina</taxon>
        <taxon>Dothideomycetes</taxon>
        <taxon>Dothideomycetes incertae sedis</taxon>
        <taxon>Phaeotrichales</taxon>
        <taxon>Phaeotrichaceae</taxon>
        <taxon>Trichodelitschia</taxon>
    </lineage>
</organism>
<sequence length="254" mass="27998">MCKAYSLAVARNPAPSPLSAPIVLQVPNLLNTLPKNHTKSITSLIPLRMTRKRRIPIRPRTKPALLTRSRRARLLRPTFHTRHRTPTPDIRQHKRLPVFQHLLRALNAHLPIGAVVLRLLRAHEARLAHARAAGAHASVGTRLGRRAGLGCGPGDGGGWIRDAGHDGRIHLRLVLLRVQPRIARQNMSPPLSNAVPPAIRLRATRRAGKTNTALTSAAIRQAATATRRPFRSRGLRARRPVVVRVVCLAGLEES</sequence>
<proteinExistence type="predicted"/>